<keyword evidence="4 6" id="KW-1133">Transmembrane helix</keyword>
<evidence type="ECO:0000313" key="7">
    <source>
        <dbReference type="EMBL" id="RVT98627.1"/>
    </source>
</evidence>
<reference evidence="7 8" key="1">
    <citation type="submission" date="2019-01" db="EMBL/GenBank/DDBJ databases">
        <authorList>
            <person name="Chen W.-M."/>
        </authorList>
    </citation>
    <scope>NUCLEOTIDE SEQUENCE [LARGE SCALE GENOMIC DNA]</scope>
    <source>
        <strain evidence="7 8">CCP-6</strain>
    </source>
</reference>
<organism evidence="7 8">
    <name type="scientific">Rhodovarius crocodyli</name>
    <dbReference type="NCBI Taxonomy" id="1979269"/>
    <lineage>
        <taxon>Bacteria</taxon>
        <taxon>Pseudomonadati</taxon>
        <taxon>Pseudomonadota</taxon>
        <taxon>Alphaproteobacteria</taxon>
        <taxon>Acetobacterales</taxon>
        <taxon>Roseomonadaceae</taxon>
        <taxon>Rhodovarius</taxon>
    </lineage>
</organism>
<evidence type="ECO:0000313" key="8">
    <source>
        <dbReference type="Proteomes" id="UP000282957"/>
    </source>
</evidence>
<keyword evidence="3 6" id="KW-0812">Transmembrane</keyword>
<evidence type="ECO:0000256" key="2">
    <source>
        <dbReference type="ARBA" id="ARBA00022475"/>
    </source>
</evidence>
<comment type="subcellular location">
    <subcellularLocation>
        <location evidence="1">Cell membrane</location>
        <topology evidence="1">Multi-pass membrane protein</topology>
    </subcellularLocation>
</comment>
<feature type="transmembrane region" description="Helical" evidence="6">
    <location>
        <begin position="27"/>
        <end position="52"/>
    </location>
</feature>
<evidence type="ECO:0000256" key="1">
    <source>
        <dbReference type="ARBA" id="ARBA00004651"/>
    </source>
</evidence>
<dbReference type="PIRSF" id="PIRSF035875">
    <property type="entry name" value="RNase_BN"/>
    <property type="match status" value="1"/>
</dbReference>
<dbReference type="EMBL" id="SACL01000001">
    <property type="protein sequence ID" value="RVT98627.1"/>
    <property type="molecule type" value="Genomic_DNA"/>
</dbReference>
<feature type="transmembrane region" description="Helical" evidence="6">
    <location>
        <begin position="179"/>
        <end position="202"/>
    </location>
</feature>
<dbReference type="Proteomes" id="UP000282957">
    <property type="component" value="Unassembled WGS sequence"/>
</dbReference>
<feature type="transmembrane region" description="Helical" evidence="6">
    <location>
        <begin position="305"/>
        <end position="326"/>
    </location>
</feature>
<sequence>MNRLWKLSRDTVEGFFADDCLTRAASIAYFTLFSMGPLLFIATGLAETIFGAEQVRQATLRQLTDLLGSAAARDVHEMAGRALGNTHGKFAVAVGLVTLMLTAAGAFGALQNALNAVWKTEVPEGETIMQTVTHFMRAKASAIGLVAATGFVLIASLAVNAGLAALGTWIEQSMPGGPVLASVMNTVVSVVILMLLFSAIYKVLPDRRLAWGDVFVGAAATAVLFTAGKYAIGLYLGGSRLAADFGAAGTMIIVLVWLYYSSVIFLMGAEFTRAWASRLGSRQLAPVPARPEDMPVPHRAGGVDGAVAVACIFALLPFAAGLSLGSKLTRAVGGRR</sequence>
<dbReference type="RefSeq" id="WP_127785099.1">
    <property type="nucleotide sequence ID" value="NZ_SACL01000001.1"/>
</dbReference>
<dbReference type="PANTHER" id="PTHR30213">
    <property type="entry name" value="INNER MEMBRANE PROTEIN YHJD"/>
    <property type="match status" value="1"/>
</dbReference>
<evidence type="ECO:0000256" key="6">
    <source>
        <dbReference type="SAM" id="Phobius"/>
    </source>
</evidence>
<keyword evidence="5 6" id="KW-0472">Membrane</keyword>
<gene>
    <name evidence="7" type="ORF">EOD42_00485</name>
</gene>
<dbReference type="Pfam" id="PF03631">
    <property type="entry name" value="Virul_fac_BrkB"/>
    <property type="match status" value="1"/>
</dbReference>
<feature type="transmembrane region" description="Helical" evidence="6">
    <location>
        <begin position="214"/>
        <end position="236"/>
    </location>
</feature>
<dbReference type="NCBIfam" id="TIGR00765">
    <property type="entry name" value="yihY_not_rbn"/>
    <property type="match status" value="1"/>
</dbReference>
<proteinExistence type="predicted"/>
<evidence type="ECO:0000256" key="4">
    <source>
        <dbReference type="ARBA" id="ARBA00022989"/>
    </source>
</evidence>
<protein>
    <submittedName>
        <fullName evidence="7">YihY/virulence factor BrkB family protein</fullName>
    </submittedName>
</protein>
<name>A0A437MLT3_9PROT</name>
<feature type="transmembrane region" description="Helical" evidence="6">
    <location>
        <begin position="248"/>
        <end position="269"/>
    </location>
</feature>
<feature type="transmembrane region" description="Helical" evidence="6">
    <location>
        <begin position="142"/>
        <end position="167"/>
    </location>
</feature>
<evidence type="ECO:0000256" key="3">
    <source>
        <dbReference type="ARBA" id="ARBA00022692"/>
    </source>
</evidence>
<dbReference type="OrthoDB" id="9797028at2"/>
<comment type="caution">
    <text evidence="7">The sequence shown here is derived from an EMBL/GenBank/DDBJ whole genome shotgun (WGS) entry which is preliminary data.</text>
</comment>
<keyword evidence="8" id="KW-1185">Reference proteome</keyword>
<dbReference type="AlphaFoldDB" id="A0A437MLT3"/>
<dbReference type="PANTHER" id="PTHR30213:SF1">
    <property type="entry name" value="INNER MEMBRANE PROTEIN YHJD"/>
    <property type="match status" value="1"/>
</dbReference>
<dbReference type="GO" id="GO:0005886">
    <property type="term" value="C:plasma membrane"/>
    <property type="evidence" value="ECO:0007669"/>
    <property type="project" value="UniProtKB-SubCell"/>
</dbReference>
<evidence type="ECO:0000256" key="5">
    <source>
        <dbReference type="ARBA" id="ARBA00023136"/>
    </source>
</evidence>
<dbReference type="InterPro" id="IPR017039">
    <property type="entry name" value="Virul_fac_BrkB"/>
</dbReference>
<keyword evidence="2" id="KW-1003">Cell membrane</keyword>
<feature type="transmembrane region" description="Helical" evidence="6">
    <location>
        <begin position="90"/>
        <end position="110"/>
    </location>
</feature>
<accession>A0A437MLT3</accession>